<evidence type="ECO:0000313" key="5">
    <source>
        <dbReference type="EMBL" id="MCB5495346.1"/>
    </source>
</evidence>
<dbReference type="InterPro" id="IPR027417">
    <property type="entry name" value="P-loop_NTPase"/>
</dbReference>
<evidence type="ECO:0000256" key="2">
    <source>
        <dbReference type="ARBA" id="ARBA00022801"/>
    </source>
</evidence>
<dbReference type="GO" id="GO:0016787">
    <property type="term" value="F:hydrolase activity"/>
    <property type="evidence" value="ECO:0007669"/>
    <property type="project" value="UniProtKB-KW"/>
</dbReference>
<dbReference type="AlphaFoldDB" id="A0AAJ1B1Q0"/>
<dbReference type="InterPro" id="IPR045455">
    <property type="entry name" value="NrS-1_pol-like_helicase"/>
</dbReference>
<comment type="caution">
    <text evidence="5">The sequence shown here is derived from an EMBL/GenBank/DDBJ whole genome shotgun (WGS) entry which is preliminary data.</text>
</comment>
<evidence type="ECO:0000259" key="4">
    <source>
        <dbReference type="PROSITE" id="PS51206"/>
    </source>
</evidence>
<dbReference type="InterPro" id="IPR014015">
    <property type="entry name" value="Helicase_SF3_DNA-vir"/>
</dbReference>
<dbReference type="Gene3D" id="3.40.50.300">
    <property type="entry name" value="P-loop containing nucleotide triphosphate hydrolases"/>
    <property type="match status" value="1"/>
</dbReference>
<protein>
    <submittedName>
        <fullName evidence="5">Phage/plasmid primase, P4 family</fullName>
    </submittedName>
</protein>
<dbReference type="NCBIfam" id="TIGR01613">
    <property type="entry name" value="primase_Cterm"/>
    <property type="match status" value="1"/>
</dbReference>
<dbReference type="Pfam" id="PF19263">
    <property type="entry name" value="DUF5906"/>
    <property type="match status" value="1"/>
</dbReference>
<dbReference type="PANTHER" id="PTHR35372:SF2">
    <property type="entry name" value="SF3 HELICASE DOMAIN-CONTAINING PROTEIN"/>
    <property type="match status" value="1"/>
</dbReference>
<feature type="domain" description="SF3 helicase" evidence="4">
    <location>
        <begin position="59"/>
        <end position="217"/>
    </location>
</feature>
<proteinExistence type="predicted"/>
<sequence>MTDAGIWNVEQGGIDDEHVSREMLFARKIPVKPSRRTPPESPAFQKFCEKVFGKDNLLQKRAALYEIIGYCISDITGVKKAIFLLGPANCGKSVILRFIQRLVGEGEVSNVSLANFAQKFSPVEMYGKTLNISGEVPSSALPGRALDVFKCVTGGDRIDLERKGSQPFCGIITTKLLFAGNTLPTFVKVDGSDALTERMHILRFEYGVVEEERDNGLEDRLWEERDIIVQHALQALAQFVRRNKTFIPLQDEQELLVTLKQVSNPIDYFMESCLEFDTEYMVHISDVYGAYQKFAVEQALPDIDRTTFRTLLTASQRGIRIGTTKRRLGKKSPKVCFEGVRLKEDNEKMYDKRQDTVLSDGKSGEER</sequence>
<name>A0AAJ1B1Q0_MEDGN</name>
<evidence type="ECO:0000256" key="3">
    <source>
        <dbReference type="ARBA" id="ARBA00022840"/>
    </source>
</evidence>
<dbReference type="GO" id="GO:0005524">
    <property type="term" value="F:ATP binding"/>
    <property type="evidence" value="ECO:0007669"/>
    <property type="project" value="UniProtKB-KW"/>
</dbReference>
<organism evidence="5 6">
    <name type="scientific">Mediterraneibacter gnavus</name>
    <name type="common">Ruminococcus gnavus</name>
    <dbReference type="NCBI Taxonomy" id="33038"/>
    <lineage>
        <taxon>Bacteria</taxon>
        <taxon>Bacillati</taxon>
        <taxon>Bacillota</taxon>
        <taxon>Clostridia</taxon>
        <taxon>Lachnospirales</taxon>
        <taxon>Lachnospiraceae</taxon>
        <taxon>Mediterraneibacter</taxon>
    </lineage>
</organism>
<dbReference type="RefSeq" id="WP_173878412.1">
    <property type="nucleotide sequence ID" value="NZ_JAAIMT010000003.1"/>
</dbReference>
<dbReference type="InterPro" id="IPR051620">
    <property type="entry name" value="ORF904-like_C"/>
</dbReference>
<keyword evidence="2" id="KW-0378">Hydrolase</keyword>
<evidence type="ECO:0000313" key="6">
    <source>
        <dbReference type="Proteomes" id="UP001297422"/>
    </source>
</evidence>
<dbReference type="InterPro" id="IPR006500">
    <property type="entry name" value="Helicase_put_C_phage/plasmid"/>
</dbReference>
<keyword evidence="1" id="KW-0547">Nucleotide-binding</keyword>
<dbReference type="PANTHER" id="PTHR35372">
    <property type="entry name" value="ATP BINDING PROTEIN-RELATED"/>
    <property type="match status" value="1"/>
</dbReference>
<gene>
    <name evidence="5" type="ORF">LIQ10_16655</name>
</gene>
<accession>A0AAJ1B1Q0</accession>
<dbReference type="SUPFAM" id="SSF52540">
    <property type="entry name" value="P-loop containing nucleoside triphosphate hydrolases"/>
    <property type="match status" value="1"/>
</dbReference>
<reference evidence="5" key="1">
    <citation type="submission" date="2021-10" db="EMBL/GenBank/DDBJ databases">
        <title>Collection of gut derived symbiotic bacterial strains cultured from healthy donors.</title>
        <authorList>
            <person name="Lin H."/>
            <person name="Littmann E."/>
            <person name="Claire K."/>
            <person name="Pamer E."/>
        </authorList>
    </citation>
    <scope>NUCLEOTIDE SEQUENCE</scope>
    <source>
        <strain evidence="5">MSK.23.4</strain>
    </source>
</reference>
<dbReference type="EMBL" id="JAJBNC010000038">
    <property type="protein sequence ID" value="MCB5495346.1"/>
    <property type="molecule type" value="Genomic_DNA"/>
</dbReference>
<dbReference type="PROSITE" id="PS51206">
    <property type="entry name" value="SF3_HELICASE_1"/>
    <property type="match status" value="1"/>
</dbReference>
<evidence type="ECO:0000256" key="1">
    <source>
        <dbReference type="ARBA" id="ARBA00022741"/>
    </source>
</evidence>
<dbReference type="Proteomes" id="UP001297422">
    <property type="component" value="Unassembled WGS sequence"/>
</dbReference>
<keyword evidence="3" id="KW-0067">ATP-binding</keyword>